<evidence type="ECO:0000256" key="1">
    <source>
        <dbReference type="SAM" id="SignalP"/>
    </source>
</evidence>
<dbReference type="Proteomes" id="UP000298049">
    <property type="component" value="Chromosome"/>
</dbReference>
<dbReference type="InterPro" id="IPR021268">
    <property type="entry name" value="DUF2845"/>
</dbReference>
<evidence type="ECO:0000313" key="3">
    <source>
        <dbReference type="Proteomes" id="UP000298049"/>
    </source>
</evidence>
<dbReference type="AlphaFoldDB" id="A0A4P7XG88"/>
<sequence length="103" mass="11012">MNRLRFFLTAGLALALSNPSVASIRCGTDLVVDGDSVAKLLQACGEPDIGDAEALLAFGFGEVTYNFGPTEFMVRVEVSDGKVESTENLGYGFEESVDEIVEE</sequence>
<feature type="chain" id="PRO_5020472070" evidence="1">
    <location>
        <begin position="23"/>
        <end position="103"/>
    </location>
</feature>
<keyword evidence="1" id="KW-0732">Signal</keyword>
<accession>A0A4P7XG88</accession>
<dbReference type="Pfam" id="PF11006">
    <property type="entry name" value="DUF2845"/>
    <property type="match status" value="1"/>
</dbReference>
<dbReference type="KEGG" id="hmi:soil367_08780"/>
<dbReference type="EMBL" id="CP031093">
    <property type="protein sequence ID" value="QCF26009.1"/>
    <property type="molecule type" value="Genomic_DNA"/>
</dbReference>
<organism evidence="2 3">
    <name type="scientific">Hydrocarboniclastica marina</name>
    <dbReference type="NCBI Taxonomy" id="2259620"/>
    <lineage>
        <taxon>Bacteria</taxon>
        <taxon>Pseudomonadati</taxon>
        <taxon>Pseudomonadota</taxon>
        <taxon>Gammaproteobacteria</taxon>
        <taxon>Alteromonadales</taxon>
        <taxon>Alteromonadaceae</taxon>
        <taxon>Hydrocarboniclastica</taxon>
    </lineage>
</organism>
<proteinExistence type="predicted"/>
<name>A0A4P7XG88_9ALTE</name>
<keyword evidence="3" id="KW-1185">Reference proteome</keyword>
<gene>
    <name evidence="2" type="ORF">soil367_08780</name>
</gene>
<feature type="signal peptide" evidence="1">
    <location>
        <begin position="1"/>
        <end position="22"/>
    </location>
</feature>
<dbReference type="RefSeq" id="WP_136548730.1">
    <property type="nucleotide sequence ID" value="NZ_CP031093.1"/>
</dbReference>
<reference evidence="2 3" key="1">
    <citation type="submission" date="2018-07" db="EMBL/GenBank/DDBJ databases">
        <title>Marsedoiliclastica nanhaica gen. nov. sp. nov., a novel marine hydrocarbonoclastic bacterium isolated from an in-situ enriched hydrocarbon-degrading consortium in deep-sea sediment.</title>
        <authorList>
            <person name="Dong C."/>
            <person name="Ma T."/>
            <person name="Liu R."/>
            <person name="Shao Z."/>
        </authorList>
    </citation>
    <scope>NUCLEOTIDE SEQUENCE [LARGE SCALE GENOMIC DNA]</scope>
    <source>
        <strain evidence="3">soil36-7</strain>
    </source>
</reference>
<evidence type="ECO:0000313" key="2">
    <source>
        <dbReference type="EMBL" id="QCF26009.1"/>
    </source>
</evidence>
<dbReference type="OrthoDB" id="8906462at2"/>
<protein>
    <submittedName>
        <fullName evidence="2">DUF2845 domain-containing protein</fullName>
    </submittedName>
</protein>